<dbReference type="EMBL" id="JACSDZ010000019">
    <property type="protein sequence ID" value="KAF7383139.1"/>
    <property type="molecule type" value="Genomic_DNA"/>
</dbReference>
<evidence type="ECO:0000313" key="1">
    <source>
        <dbReference type="EMBL" id="KAF7383139.1"/>
    </source>
</evidence>
<protein>
    <submittedName>
        <fullName evidence="1">Uncharacterized protein</fullName>
    </submittedName>
</protein>
<accession>A0A834J7C3</accession>
<keyword evidence="2" id="KW-1185">Reference proteome</keyword>
<reference evidence="1" key="1">
    <citation type="journal article" date="2020" name="G3 (Bethesda)">
        <title>High-Quality Assemblies for Three Invasive Social Wasps from the &lt;i&gt;Vespula&lt;/i&gt; Genus.</title>
        <authorList>
            <person name="Harrop T.W.R."/>
            <person name="Guhlin J."/>
            <person name="McLaughlin G.M."/>
            <person name="Permina E."/>
            <person name="Stockwell P."/>
            <person name="Gilligan J."/>
            <person name="Le Lec M.F."/>
            <person name="Gruber M.A.M."/>
            <person name="Quinn O."/>
            <person name="Lovegrove M."/>
            <person name="Duncan E.J."/>
            <person name="Remnant E.J."/>
            <person name="Van Eeckhoven J."/>
            <person name="Graham B."/>
            <person name="Knapp R.A."/>
            <person name="Langford K.W."/>
            <person name="Kronenberg Z."/>
            <person name="Press M.O."/>
            <person name="Eacker S.M."/>
            <person name="Wilson-Rankin E.E."/>
            <person name="Purcell J."/>
            <person name="Lester P.J."/>
            <person name="Dearden P.K."/>
        </authorList>
    </citation>
    <scope>NUCLEOTIDE SEQUENCE</scope>
    <source>
        <strain evidence="1">Linc-1</strain>
    </source>
</reference>
<organism evidence="1 2">
    <name type="scientific">Vespula germanica</name>
    <name type="common">German yellow jacket</name>
    <name type="synonym">Paravespula germanica</name>
    <dbReference type="NCBI Taxonomy" id="30212"/>
    <lineage>
        <taxon>Eukaryota</taxon>
        <taxon>Metazoa</taxon>
        <taxon>Ecdysozoa</taxon>
        <taxon>Arthropoda</taxon>
        <taxon>Hexapoda</taxon>
        <taxon>Insecta</taxon>
        <taxon>Pterygota</taxon>
        <taxon>Neoptera</taxon>
        <taxon>Endopterygota</taxon>
        <taxon>Hymenoptera</taxon>
        <taxon>Apocrita</taxon>
        <taxon>Aculeata</taxon>
        <taxon>Vespoidea</taxon>
        <taxon>Vespidae</taxon>
        <taxon>Vespinae</taxon>
        <taxon>Vespula</taxon>
    </lineage>
</organism>
<name>A0A834J7C3_VESGE</name>
<comment type="caution">
    <text evidence="1">The sequence shown here is derived from an EMBL/GenBank/DDBJ whole genome shotgun (WGS) entry which is preliminary data.</text>
</comment>
<evidence type="ECO:0000313" key="2">
    <source>
        <dbReference type="Proteomes" id="UP000617340"/>
    </source>
</evidence>
<sequence>MPSMKINSPTPAANIQPQTIAEPPSYFMHHNSGVPIFTPSKVFLVISINKSLTFCLDPHSRLLSEVWNSTALAGLSESKADTRIATGPIAPELAFVLTPVLASVDVLFL</sequence>
<gene>
    <name evidence="1" type="ORF">HZH68_014988</name>
</gene>
<dbReference type="Proteomes" id="UP000617340">
    <property type="component" value="Unassembled WGS sequence"/>
</dbReference>
<dbReference type="AlphaFoldDB" id="A0A834J7C3"/>
<proteinExistence type="predicted"/>